<dbReference type="EMBL" id="KD045468">
    <property type="protein sequence ID" value="EMS65316.1"/>
    <property type="molecule type" value="Genomic_DNA"/>
</dbReference>
<protein>
    <recommendedName>
        <fullName evidence="5">mTERF domain-containing protein 1, mitochondrial</fullName>
    </recommendedName>
</protein>
<proteinExistence type="inferred from homology"/>
<sequence length="718" mass="79054">MAGFAVEEYLVGTCGLTRSQAIKAAKKLSHLKSPAKPNAVLAFLSGLGLSRADAAAVVTKDPLFLCAGVERTLVPVVDGLTGLGLSRSEIGGLVSLVHCRFRCRTIVSKLRYYLPLFGSFEGLRRLLKDQSHLLSSDLDKVLKPNIVCLQECGLGGCDIAKLSISAPRILATNPERIRAMAACAERLGVRRGSGMFRQGLQAVAFLGEEKIAAKVDYLKKTFKWSDTEVAISLSKAPMLLKRSKDMLRRRSEFLISEVGLEPAYIAHRPVILYYSLEGRLRPRHYVLKFLKENGLADRDCSFYSAVMVTDKDFVDKYICPHKEAAPHLAQDYATACKGEILRVIWEVGFAGTPPSDTWTWTNAACQDGALSLPAHKLQEYLVDTCGLTRAQALKASTKLSHLKSPANPNAVLAFLSGLGLSSADVAAVVAKDPLFLCAGVERTLGPVVAGLTGLGLSRPEIARLVSLAHCHFRRRSIVSKMHYYLPLLGSFHNFLRAFKCSPYLLARDLDTTVKPNVAFLQECGLAACDIANLTMVIWGMLTCDLERLQAMVTCAEGIGVPRGSGMFRTALHAVAFQSEEKITAKLEYLKKTFRWSDTQVRNAVSRAPMLLGRSKDALQRRSEFLLAEVGLEPVCIAYRPIILCLSLEGRVRPRCYVVKFLKKNGLLDHDLSFHTAVMKTEKDFVEKYICPHKEAAPHLAQDYATACKGKVPENFRFT</sequence>
<keyword evidence="3" id="KW-0809">Transit peptide</keyword>
<dbReference type="PANTHER" id="PTHR13068:SF148">
    <property type="entry name" value="PORR DOMAIN-CONTAINING PROTEIN"/>
    <property type="match status" value="1"/>
</dbReference>
<dbReference type="PANTHER" id="PTHR13068">
    <property type="entry name" value="CGI-12 PROTEIN-RELATED"/>
    <property type="match status" value="1"/>
</dbReference>
<dbReference type="FunFam" id="1.25.70.10:FF:000016">
    <property type="entry name" value="Mitochondrial transcription termination factor-like"/>
    <property type="match status" value="1"/>
</dbReference>
<dbReference type="InterPro" id="IPR003690">
    <property type="entry name" value="MTERF"/>
</dbReference>
<gene>
    <name evidence="4" type="ORF">TRIUR3_00262</name>
</gene>
<dbReference type="AlphaFoldDB" id="M8A014"/>
<dbReference type="eggNOG" id="KOG1267">
    <property type="taxonomic scope" value="Eukaryota"/>
</dbReference>
<dbReference type="Gene3D" id="1.25.70.10">
    <property type="entry name" value="Transcription termination factor 3, mitochondrial"/>
    <property type="match status" value="2"/>
</dbReference>
<dbReference type="InterPro" id="IPR038538">
    <property type="entry name" value="MTERF_sf"/>
</dbReference>
<dbReference type="Pfam" id="PF02536">
    <property type="entry name" value="mTERF"/>
    <property type="match status" value="2"/>
</dbReference>
<name>M8A014_TRIUA</name>
<evidence type="ECO:0000256" key="3">
    <source>
        <dbReference type="ARBA" id="ARBA00022946"/>
    </source>
</evidence>
<dbReference type="GO" id="GO:0006353">
    <property type="term" value="P:DNA-templated transcription termination"/>
    <property type="evidence" value="ECO:0007669"/>
    <property type="project" value="UniProtKB-KW"/>
</dbReference>
<reference evidence="4" key="1">
    <citation type="journal article" date="2013" name="Nature">
        <title>Draft genome of the wheat A-genome progenitor Triticum urartu.</title>
        <authorList>
            <person name="Ling H.Q."/>
            <person name="Zhao S."/>
            <person name="Liu D."/>
            <person name="Wang J."/>
            <person name="Sun H."/>
            <person name="Zhang C."/>
            <person name="Fan H."/>
            <person name="Li D."/>
            <person name="Dong L."/>
            <person name="Tao Y."/>
            <person name="Gao C."/>
            <person name="Wu H."/>
            <person name="Li Y."/>
            <person name="Cui Y."/>
            <person name="Guo X."/>
            <person name="Zheng S."/>
            <person name="Wang B."/>
            <person name="Yu K."/>
            <person name="Liang Q."/>
            <person name="Yang W."/>
            <person name="Lou X."/>
            <person name="Chen J."/>
            <person name="Feng M."/>
            <person name="Jian J."/>
            <person name="Zhang X."/>
            <person name="Luo G."/>
            <person name="Jiang Y."/>
            <person name="Liu J."/>
            <person name="Wang Z."/>
            <person name="Sha Y."/>
            <person name="Zhang B."/>
            <person name="Wu H."/>
            <person name="Tang D."/>
            <person name="Shen Q."/>
            <person name="Xue P."/>
            <person name="Zou S."/>
            <person name="Wang X."/>
            <person name="Liu X."/>
            <person name="Wang F."/>
            <person name="Yang Y."/>
            <person name="An X."/>
            <person name="Dong Z."/>
            <person name="Zhang K."/>
            <person name="Zhang X."/>
            <person name="Luo M.C."/>
            <person name="Dvorak J."/>
            <person name="Tong Y."/>
            <person name="Wang J."/>
            <person name="Yang H."/>
            <person name="Li Z."/>
            <person name="Wang D."/>
            <person name="Zhang A."/>
            <person name="Wang J."/>
        </authorList>
    </citation>
    <scope>NUCLEOTIDE SEQUENCE</scope>
</reference>
<keyword evidence="2" id="KW-0806">Transcription termination</keyword>
<dbReference type="GO" id="GO:0003676">
    <property type="term" value="F:nucleic acid binding"/>
    <property type="evidence" value="ECO:0007669"/>
    <property type="project" value="InterPro"/>
</dbReference>
<dbReference type="STRING" id="4572.M8A014"/>
<accession>M8A014</accession>
<keyword evidence="2" id="KW-0805">Transcription regulation</keyword>
<evidence type="ECO:0000256" key="1">
    <source>
        <dbReference type="ARBA" id="ARBA00007692"/>
    </source>
</evidence>
<dbReference type="OMA" id="LDFLMYR"/>
<evidence type="ECO:0008006" key="5">
    <source>
        <dbReference type="Google" id="ProtNLM"/>
    </source>
</evidence>
<dbReference type="FunFam" id="1.25.70.10:FF:000001">
    <property type="entry name" value="Mitochondrial transcription termination factor-like"/>
    <property type="match status" value="2"/>
</dbReference>
<evidence type="ECO:0000256" key="2">
    <source>
        <dbReference type="ARBA" id="ARBA00022472"/>
    </source>
</evidence>
<keyword evidence="2" id="KW-0804">Transcription</keyword>
<organism evidence="4">
    <name type="scientific">Triticum urartu</name>
    <name type="common">Red wild einkorn</name>
    <name type="synonym">Crithodium urartu</name>
    <dbReference type="NCBI Taxonomy" id="4572"/>
    <lineage>
        <taxon>Eukaryota</taxon>
        <taxon>Viridiplantae</taxon>
        <taxon>Streptophyta</taxon>
        <taxon>Embryophyta</taxon>
        <taxon>Tracheophyta</taxon>
        <taxon>Spermatophyta</taxon>
        <taxon>Magnoliopsida</taxon>
        <taxon>Liliopsida</taxon>
        <taxon>Poales</taxon>
        <taxon>Poaceae</taxon>
        <taxon>BOP clade</taxon>
        <taxon>Pooideae</taxon>
        <taxon>Triticodae</taxon>
        <taxon>Triticeae</taxon>
        <taxon>Triticinae</taxon>
        <taxon>Triticum</taxon>
    </lineage>
</organism>
<comment type="similarity">
    <text evidence="1">Belongs to the mTERF family.</text>
</comment>
<dbReference type="SMART" id="SM00733">
    <property type="entry name" value="Mterf"/>
    <property type="match status" value="10"/>
</dbReference>
<evidence type="ECO:0000313" key="4">
    <source>
        <dbReference type="EMBL" id="EMS65316.1"/>
    </source>
</evidence>